<organism evidence="1 2">
    <name type="scientific">Solirubrobacter phytolaccae</name>
    <dbReference type="NCBI Taxonomy" id="1404360"/>
    <lineage>
        <taxon>Bacteria</taxon>
        <taxon>Bacillati</taxon>
        <taxon>Actinomycetota</taxon>
        <taxon>Thermoleophilia</taxon>
        <taxon>Solirubrobacterales</taxon>
        <taxon>Solirubrobacteraceae</taxon>
        <taxon>Solirubrobacter</taxon>
    </lineage>
</organism>
<dbReference type="EMBL" id="JAPDDP010000001">
    <property type="protein sequence ID" value="MDA0178705.1"/>
    <property type="molecule type" value="Genomic_DNA"/>
</dbReference>
<proteinExistence type="predicted"/>
<dbReference type="AlphaFoldDB" id="A0A9X3N2M7"/>
<evidence type="ECO:0000313" key="1">
    <source>
        <dbReference type="EMBL" id="MDA0178705.1"/>
    </source>
</evidence>
<sequence>MGDGTVWISEDTEWDEHEDTFLTGAFSGYHDTGRMAEEFEGLTVEAAVEWGRARADRVYVQHDGEHYSAGTEHPPEFPLWPPPNLPDFVWRREPADAWKDRTDADPPIAWAVTAWVSPDDDRIPEPSDDEPLRAVAERAGARFDLDQLTELRAQLASARDSTYILGRMAYRMRLEVPASTAAQAQSIASERLSLPDGWEPHFEVAPQDGARPSA</sequence>
<comment type="caution">
    <text evidence="1">The sequence shown here is derived from an EMBL/GenBank/DDBJ whole genome shotgun (WGS) entry which is preliminary data.</text>
</comment>
<dbReference type="Proteomes" id="UP001147653">
    <property type="component" value="Unassembled WGS sequence"/>
</dbReference>
<name>A0A9X3N2M7_9ACTN</name>
<dbReference type="RefSeq" id="WP_270022961.1">
    <property type="nucleotide sequence ID" value="NZ_JAPDDP010000001.1"/>
</dbReference>
<protein>
    <submittedName>
        <fullName evidence="1">Uncharacterized protein</fullName>
    </submittedName>
</protein>
<accession>A0A9X3N2M7</accession>
<keyword evidence="2" id="KW-1185">Reference proteome</keyword>
<gene>
    <name evidence="1" type="ORF">OJ997_00235</name>
</gene>
<evidence type="ECO:0000313" key="2">
    <source>
        <dbReference type="Proteomes" id="UP001147653"/>
    </source>
</evidence>
<reference evidence="1" key="1">
    <citation type="submission" date="2022-10" db="EMBL/GenBank/DDBJ databases">
        <title>The WGS of Solirubrobacter phytolaccae KCTC 29190.</title>
        <authorList>
            <person name="Jiang Z."/>
        </authorList>
    </citation>
    <scope>NUCLEOTIDE SEQUENCE</scope>
    <source>
        <strain evidence="1">KCTC 29190</strain>
    </source>
</reference>